<feature type="transmembrane region" description="Helical" evidence="6">
    <location>
        <begin position="396"/>
        <end position="417"/>
    </location>
</feature>
<dbReference type="GO" id="GO:0006885">
    <property type="term" value="P:regulation of pH"/>
    <property type="evidence" value="ECO:0007669"/>
    <property type="project" value="UniProtKB-UniRule"/>
</dbReference>
<feature type="transmembrane region" description="Helical" evidence="6">
    <location>
        <begin position="321"/>
        <end position="340"/>
    </location>
</feature>
<feature type="transmembrane region" description="Helical" evidence="6">
    <location>
        <begin position="177"/>
        <end position="196"/>
    </location>
</feature>
<dbReference type="GO" id="GO:0005886">
    <property type="term" value="C:plasma membrane"/>
    <property type="evidence" value="ECO:0007669"/>
    <property type="project" value="UniProtKB-SubCell"/>
</dbReference>
<dbReference type="InterPro" id="IPR004670">
    <property type="entry name" value="NhaA"/>
</dbReference>
<feature type="transmembrane region" description="Helical" evidence="6">
    <location>
        <begin position="21"/>
        <end position="45"/>
    </location>
</feature>
<comment type="subcellular location">
    <subcellularLocation>
        <location evidence="1">Cell inner membrane</location>
        <topology evidence="1">Multi-pass membrane protein</topology>
    </subcellularLocation>
    <subcellularLocation>
        <location evidence="6">Cell membrane</location>
        <topology evidence="6">Multi-pass membrane protein</topology>
    </subcellularLocation>
</comment>
<keyword evidence="2 6" id="KW-1003">Cell membrane</keyword>
<keyword evidence="4 6" id="KW-1133">Transmembrane helix</keyword>
<keyword evidence="6" id="KW-0406">Ion transport</keyword>
<comment type="catalytic activity">
    <reaction evidence="6">
        <text>Na(+)(in) + 2 H(+)(out) = Na(+)(out) + 2 H(+)(in)</text>
        <dbReference type="Rhea" id="RHEA:29251"/>
        <dbReference type="ChEBI" id="CHEBI:15378"/>
        <dbReference type="ChEBI" id="CHEBI:29101"/>
    </reaction>
</comment>
<gene>
    <name evidence="6" type="primary">nhaA</name>
    <name evidence="7" type="ORF">SAMN05444145_10693</name>
</gene>
<dbReference type="PANTHER" id="PTHR30341:SF0">
    <property type="entry name" value="NA(+)_H(+) ANTIPORTER NHAA"/>
    <property type="match status" value="1"/>
</dbReference>
<keyword evidence="6" id="KW-0050">Antiport</keyword>
<feature type="transmembrane region" description="Helical" evidence="6">
    <location>
        <begin position="115"/>
        <end position="139"/>
    </location>
</feature>
<dbReference type="InterPro" id="IPR023171">
    <property type="entry name" value="Na/H_antiporter_dom_sf"/>
</dbReference>
<dbReference type="GO" id="GO:0015385">
    <property type="term" value="F:sodium:proton antiporter activity"/>
    <property type="evidence" value="ECO:0007669"/>
    <property type="project" value="UniProtKB-UniRule"/>
</dbReference>
<dbReference type="Proteomes" id="UP000183253">
    <property type="component" value="Unassembled WGS sequence"/>
</dbReference>
<proteinExistence type="inferred from homology"/>
<dbReference type="NCBIfam" id="TIGR00773">
    <property type="entry name" value="NhaA"/>
    <property type="match status" value="1"/>
</dbReference>
<dbReference type="Gene3D" id="1.20.1530.10">
    <property type="entry name" value="Na+/H+ antiporter like domain"/>
    <property type="match status" value="1"/>
</dbReference>
<protein>
    <recommendedName>
        <fullName evidence="6">Na(+)/H(+) antiporter NhaA</fullName>
    </recommendedName>
    <alternativeName>
        <fullName evidence="6">Sodium/proton antiporter NhaA</fullName>
    </alternativeName>
</protein>
<evidence type="ECO:0000256" key="3">
    <source>
        <dbReference type="ARBA" id="ARBA00022692"/>
    </source>
</evidence>
<dbReference type="Pfam" id="PF06965">
    <property type="entry name" value="Na_H_antiport_1"/>
    <property type="match status" value="1"/>
</dbReference>
<evidence type="ECO:0000256" key="6">
    <source>
        <dbReference type="HAMAP-Rule" id="MF_01844"/>
    </source>
</evidence>
<keyword evidence="6" id="KW-0813">Transport</keyword>
<feature type="transmembrane region" description="Helical" evidence="6">
    <location>
        <begin position="360"/>
        <end position="384"/>
    </location>
</feature>
<keyword evidence="6" id="KW-0739">Sodium transport</keyword>
<accession>A0A1H4DY78</accession>
<organism evidence="7 8">
    <name type="scientific">Alistipes timonensis JC136</name>
    <dbReference type="NCBI Taxonomy" id="1033731"/>
    <lineage>
        <taxon>Bacteria</taxon>
        <taxon>Pseudomonadati</taxon>
        <taxon>Bacteroidota</taxon>
        <taxon>Bacteroidia</taxon>
        <taxon>Bacteroidales</taxon>
        <taxon>Rikenellaceae</taxon>
        <taxon>Alistipes</taxon>
    </lineage>
</organism>
<keyword evidence="6" id="KW-0915">Sodium</keyword>
<keyword evidence="3 6" id="KW-0812">Transmembrane</keyword>
<evidence type="ECO:0000256" key="4">
    <source>
        <dbReference type="ARBA" id="ARBA00022989"/>
    </source>
</evidence>
<dbReference type="HAMAP" id="MF_01844">
    <property type="entry name" value="NhaA"/>
    <property type="match status" value="1"/>
</dbReference>
<feature type="transmembrane region" description="Helical" evidence="6">
    <location>
        <begin position="433"/>
        <end position="453"/>
    </location>
</feature>
<evidence type="ECO:0000256" key="1">
    <source>
        <dbReference type="ARBA" id="ARBA00004429"/>
    </source>
</evidence>
<evidence type="ECO:0000256" key="2">
    <source>
        <dbReference type="ARBA" id="ARBA00022475"/>
    </source>
</evidence>
<dbReference type="STRING" id="1033731.SAMN05444145_10693"/>
<dbReference type="AlphaFoldDB" id="A0A1H4DY78"/>
<dbReference type="EMBL" id="FNRI01000006">
    <property type="protein sequence ID" value="SEA77744.1"/>
    <property type="molecule type" value="Genomic_DNA"/>
</dbReference>
<dbReference type="PANTHER" id="PTHR30341">
    <property type="entry name" value="SODIUM ION/PROTON ANTIPORTER NHAA-RELATED"/>
    <property type="match status" value="1"/>
</dbReference>
<evidence type="ECO:0000256" key="5">
    <source>
        <dbReference type="ARBA" id="ARBA00023136"/>
    </source>
</evidence>
<comment type="function">
    <text evidence="6">Na(+)/H(+) antiporter that extrudes sodium in exchange for external protons.</text>
</comment>
<evidence type="ECO:0000313" key="8">
    <source>
        <dbReference type="Proteomes" id="UP000183253"/>
    </source>
</evidence>
<keyword evidence="5 6" id="KW-0472">Membrane</keyword>
<keyword evidence="8" id="KW-1185">Reference proteome</keyword>
<evidence type="ECO:0000313" key="7">
    <source>
        <dbReference type="EMBL" id="SEA77744.1"/>
    </source>
</evidence>
<feature type="transmembrane region" description="Helical" evidence="6">
    <location>
        <begin position="202"/>
        <end position="221"/>
    </location>
</feature>
<dbReference type="RefSeq" id="WP_231291034.1">
    <property type="nucleotide sequence ID" value="NZ_CAEG01000021.1"/>
</dbReference>
<name>A0A1H4DY78_9BACT</name>
<reference evidence="7 8" key="1">
    <citation type="submission" date="2016-10" db="EMBL/GenBank/DDBJ databases">
        <authorList>
            <person name="de Groot N.N."/>
        </authorList>
    </citation>
    <scope>NUCLEOTIDE SEQUENCE [LARGE SCALE GENOMIC DNA]</scope>
    <source>
        <strain evidence="7 8">DSM 25383</strain>
    </source>
</reference>
<comment type="similarity">
    <text evidence="6">Belongs to the NhaA Na(+)/H(+) (TC 2.A.33) antiporter family.</text>
</comment>
<sequence>MRLFSMYRWVRQRHMMGLRGRNFLEAPWAGGVVLLVCVIFAMLLANLPATKVYYHHLLETDLSLMVRSPDGLIDWIFPRGMTVEKFINDGLMVIFFFAVGLEIKREIVCGQLSSVRRAILPVLAAAGGMLAPAIIFTFFNHGTAAANGWGIPTATDIAFAIGILSMLGNRVPVSLKIFLTALAIADDLGAILVIALFYGGKVQIGCLLVALVIMLGVYFMKQMGEKRMFFYLVPAFVVWGLFYYSGVHSTISGVAMALLIPMEPRYSKEYFAHKMRWLKGLMLSAATHEDFPNEEQRFYLRRMHDLSANSVGMSYRLEHGLAPYVTFLIMPVFALANAGVEITSLEYLNIFHYSPEIGSVGMGVFFGLVVGKPLGIFLASWGAVKSGLAELPEGATWRMLLAVGCLGGIGFTMSLFVDSLAFSDSDLIDRGKIAILMGSLAAAVVGCLLILAFSKKSTKP</sequence>
<feature type="transmembrane region" description="Helical" evidence="6">
    <location>
        <begin position="145"/>
        <end position="165"/>
    </location>
</feature>